<comment type="caution">
    <text evidence="2">The sequence shown here is derived from an EMBL/GenBank/DDBJ whole genome shotgun (WGS) entry which is preliminary data.</text>
</comment>
<proteinExistence type="predicted"/>
<organism evidence="2">
    <name type="scientific">gut metagenome</name>
    <dbReference type="NCBI Taxonomy" id="749906"/>
    <lineage>
        <taxon>unclassified sequences</taxon>
        <taxon>metagenomes</taxon>
        <taxon>organismal metagenomes</taxon>
    </lineage>
</organism>
<feature type="transmembrane region" description="Helical" evidence="1">
    <location>
        <begin position="53"/>
        <end position="75"/>
    </location>
</feature>
<dbReference type="EMBL" id="AMCI01000286">
    <property type="protein sequence ID" value="EJX09935.1"/>
    <property type="molecule type" value="Genomic_DNA"/>
</dbReference>
<protein>
    <submittedName>
        <fullName evidence="2">Membrane protein</fullName>
    </submittedName>
</protein>
<feature type="transmembrane region" description="Helical" evidence="1">
    <location>
        <begin position="122"/>
        <end position="138"/>
    </location>
</feature>
<sequence length="142" mass="15922">MNMSEHHSSSVTSNIRIARIVYYGVWLLVALGAALSEAEVLPTGYLAVTAEGLYAIQMVCVALLLVVPWLSLKWFHFTFVRKALMANPASRGRWNLYRILLMGGFLFFSLGMYYALLSTTTPLFGLLIGLMAYVFCMPKRSE</sequence>
<evidence type="ECO:0000313" key="2">
    <source>
        <dbReference type="EMBL" id="EJX09935.1"/>
    </source>
</evidence>
<feature type="transmembrane region" description="Helical" evidence="1">
    <location>
        <begin position="96"/>
        <end position="116"/>
    </location>
</feature>
<feature type="transmembrane region" description="Helical" evidence="1">
    <location>
        <begin position="20"/>
        <end position="41"/>
    </location>
</feature>
<name>J9H6Y7_9ZZZZ</name>
<reference evidence="2" key="1">
    <citation type="journal article" date="2012" name="PLoS ONE">
        <title>Gene sets for utilization of primary and secondary nutrition supplies in the distal gut of endangered iberian lynx.</title>
        <authorList>
            <person name="Alcaide M."/>
            <person name="Messina E."/>
            <person name="Richter M."/>
            <person name="Bargiela R."/>
            <person name="Peplies J."/>
            <person name="Huws S.A."/>
            <person name="Newbold C.J."/>
            <person name="Golyshin P.N."/>
            <person name="Simon M.A."/>
            <person name="Lopez G."/>
            <person name="Yakimov M.M."/>
            <person name="Ferrer M."/>
        </authorList>
    </citation>
    <scope>NUCLEOTIDE SEQUENCE</scope>
</reference>
<keyword evidence="1" id="KW-1133">Transmembrane helix</keyword>
<keyword evidence="1" id="KW-0812">Transmembrane</keyword>
<dbReference type="AlphaFoldDB" id="J9H6Y7"/>
<accession>J9H6Y7</accession>
<evidence type="ECO:0000256" key="1">
    <source>
        <dbReference type="SAM" id="Phobius"/>
    </source>
</evidence>
<keyword evidence="1" id="KW-0472">Membrane</keyword>
<gene>
    <name evidence="2" type="ORF">EVA_01955</name>
</gene>